<dbReference type="Gene3D" id="3.40.960.10">
    <property type="entry name" value="VSR Endonuclease"/>
    <property type="match status" value="1"/>
</dbReference>
<dbReference type="GeneID" id="80645114"/>
<accession>A0A0A8J947</accession>
<dbReference type="InterPro" id="IPR055910">
    <property type="entry name" value="DUF7487"/>
</dbReference>
<dbReference type="CDD" id="cd22328">
    <property type="entry name" value="Hef-like"/>
    <property type="match status" value="1"/>
</dbReference>
<dbReference type="Proteomes" id="UP000202478">
    <property type="component" value="Segment"/>
</dbReference>
<proteinExistence type="predicted"/>
<dbReference type="KEGG" id="vg:80645114"/>
<evidence type="ECO:0000313" key="3">
    <source>
        <dbReference type="Proteomes" id="UP000202478"/>
    </source>
</evidence>
<dbReference type="OrthoDB" id="5066at10239"/>
<organismHost>
    <name type="scientific">Klebsiella</name>
    <dbReference type="NCBI Taxonomy" id="570"/>
</organismHost>
<protein>
    <recommendedName>
        <fullName evidence="1">DUF7487 domain-containing protein</fullName>
    </recommendedName>
</protein>
<feature type="domain" description="DUF7487" evidence="1">
    <location>
        <begin position="105"/>
        <end position="221"/>
    </location>
</feature>
<dbReference type="RefSeq" id="YP_010842929.1">
    <property type="nucleotide sequence ID" value="NC_027399.1"/>
</dbReference>
<evidence type="ECO:0000313" key="2">
    <source>
        <dbReference type="EMBL" id="BAQ02783.1"/>
    </source>
</evidence>
<keyword evidence="3" id="KW-1185">Reference proteome</keyword>
<reference evidence="2 3" key="1">
    <citation type="journal article" date="2014" name="Antimicrob. Agents Chemother.">
        <title>Identification of capsular types in carbapenem-resistant Klebsiella pneumoniae strains by wzc sequencing and implications in capsule depolymerase treatment.</title>
        <authorList>
            <person name="Pan Y.-J."/>
            <person name="Lin T.-L."/>
            <person name="Lin Y.-T."/>
            <person name="Su P.-A."/>
            <person name="Chen C.-T."/>
            <person name="Hsieh P.-F."/>
            <person name="Hsu C.-R."/>
            <person name="Chen C.-C."/>
            <person name="Hsieh Y.-C."/>
            <person name="Wang J.-T."/>
        </authorList>
    </citation>
    <scope>NUCLEOTIDE SEQUENCE [LARGE SCALE GENOMIC DNA]</scope>
</reference>
<dbReference type="EMBL" id="AB897757">
    <property type="protein sequence ID" value="BAQ02783.1"/>
    <property type="molecule type" value="Genomic_DNA"/>
</dbReference>
<sequence length="667" mass="78635">MTNAELKELLNCKNINSWPYLYKHDIEIRDILSIYNIIPKTNKDIFKLFYLFMNSYSEEPKAYCGKPAVYVNYKNGFYKVCSDFNAKDKNSCKICTEMRYKSRTENTKKSNLEKYGVENISQVQSIKDKKEKTCIEKFGASTNLKTKETKDKIKNTNRKKFGTDHPLQNTDILLKQQNTNIKRYGVKYQGQREEVKNKIKETNLKIRGVPYVLQDENIRSKIKDTNMKKYGASCIFSTQYYKEIIINTNIKKYNALYPMQNSDILNKRCMTNNKLYGGNSPSCDSSVLNKMKNTTLERYGVEYYSQSDEYKIYIQDSLYMDRYDIISTNIDYNYIPLFDEDDLIFRTNMDLLPFWCNYCDDLFYSKHKQNNIKCNCQIKHGVSIKELELRNYIVSLIPDEDIIFNDRTILNGKELDIYIPNLNLAFEFNGMYWHSNNIIDKNMHQNKVLQCKEQGINLIHVFEDEWDSKNELIKNRIKSKLNKSPKIYARKCTVGNVDNTTYKDFCNLFHIQGYTEAKIKIGLYYDYELVAVMSFGAPRNKSDKIKYEYELIRYCSDGSVIGGASKILKYFEKKYKPKSLMSYADMNWSNGNLYSVLGFTEESYTKPGYFYYNKETNERISRQRCQKHKLVKLGYDSNLTETTICCDIIGYLKIYDSGNLKYVKKYQ</sequence>
<evidence type="ECO:0000259" key="1">
    <source>
        <dbReference type="Pfam" id="PF24308"/>
    </source>
</evidence>
<organism evidence="2 3">
    <name type="scientific">Klebsiella phage K64-1</name>
    <name type="common">Bacteriophage K64-1</name>
    <dbReference type="NCBI Taxonomy" id="1439894"/>
    <lineage>
        <taxon>Viruses</taxon>
        <taxon>Duplodnaviria</taxon>
        <taxon>Heunggongvirae</taxon>
        <taxon>Uroviricota</taxon>
        <taxon>Caudoviricetes</taxon>
        <taxon>Alcyoneusvirus</taxon>
        <taxon>Alcyoneusvirus K641</taxon>
    </lineage>
</organism>
<dbReference type="Pfam" id="PF24308">
    <property type="entry name" value="DUF7487"/>
    <property type="match status" value="1"/>
</dbReference>
<name>A0A0A8J947_BPK64</name>